<gene>
    <name evidence="3" type="ORF">SK128_006029</name>
</gene>
<feature type="signal peptide" evidence="2">
    <location>
        <begin position="1"/>
        <end position="18"/>
    </location>
</feature>
<comment type="caution">
    <text evidence="3">The sequence shown here is derived from an EMBL/GenBank/DDBJ whole genome shotgun (WGS) entry which is preliminary data.</text>
</comment>
<proteinExistence type="predicted"/>
<keyword evidence="2" id="KW-0732">Signal</keyword>
<evidence type="ECO:0000313" key="4">
    <source>
        <dbReference type="Proteomes" id="UP001381693"/>
    </source>
</evidence>
<evidence type="ECO:0000256" key="1">
    <source>
        <dbReference type="SAM" id="MobiDB-lite"/>
    </source>
</evidence>
<dbReference type="Proteomes" id="UP001381693">
    <property type="component" value="Unassembled WGS sequence"/>
</dbReference>
<feature type="region of interest" description="Disordered" evidence="1">
    <location>
        <begin position="37"/>
        <end position="149"/>
    </location>
</feature>
<accession>A0AAN8WIX1</accession>
<sequence length="149" mass="16066">MTAKILCLLILGVCFAWAQRDLSQFRPIGQTRPVIGGGGGGFQTRPFQRPQVQPSPFGGRFGRSADPNSPVPPPGYVVGERPGAQTRPFQRPQVQPSPIAGRFSRSADPNSPVPPPGYVVGERLGTQTGPFQRPQVAPRPLPFPARVYN</sequence>
<reference evidence="3 4" key="1">
    <citation type="submission" date="2023-11" db="EMBL/GenBank/DDBJ databases">
        <title>Halocaridina rubra genome assembly.</title>
        <authorList>
            <person name="Smith C."/>
        </authorList>
    </citation>
    <scope>NUCLEOTIDE SEQUENCE [LARGE SCALE GENOMIC DNA]</scope>
    <source>
        <strain evidence="3">EP-1</strain>
        <tissue evidence="3">Whole</tissue>
    </source>
</reference>
<protein>
    <submittedName>
        <fullName evidence="3">Uncharacterized protein</fullName>
    </submittedName>
</protein>
<evidence type="ECO:0000256" key="2">
    <source>
        <dbReference type="SAM" id="SignalP"/>
    </source>
</evidence>
<feature type="chain" id="PRO_5042952083" evidence="2">
    <location>
        <begin position="19"/>
        <end position="149"/>
    </location>
</feature>
<organism evidence="3 4">
    <name type="scientific">Halocaridina rubra</name>
    <name type="common">Hawaiian red shrimp</name>
    <dbReference type="NCBI Taxonomy" id="373956"/>
    <lineage>
        <taxon>Eukaryota</taxon>
        <taxon>Metazoa</taxon>
        <taxon>Ecdysozoa</taxon>
        <taxon>Arthropoda</taxon>
        <taxon>Crustacea</taxon>
        <taxon>Multicrustacea</taxon>
        <taxon>Malacostraca</taxon>
        <taxon>Eumalacostraca</taxon>
        <taxon>Eucarida</taxon>
        <taxon>Decapoda</taxon>
        <taxon>Pleocyemata</taxon>
        <taxon>Caridea</taxon>
        <taxon>Atyoidea</taxon>
        <taxon>Atyidae</taxon>
        <taxon>Halocaridina</taxon>
    </lineage>
</organism>
<keyword evidence="4" id="KW-1185">Reference proteome</keyword>
<evidence type="ECO:0000313" key="3">
    <source>
        <dbReference type="EMBL" id="KAK7017089.1"/>
    </source>
</evidence>
<dbReference type="EMBL" id="JAXCGZ010023099">
    <property type="protein sequence ID" value="KAK7017089.1"/>
    <property type="molecule type" value="Genomic_DNA"/>
</dbReference>
<name>A0AAN8WIX1_HALRR</name>
<dbReference type="AlphaFoldDB" id="A0AAN8WIX1"/>